<feature type="compositionally biased region" description="Low complexity" evidence="1">
    <location>
        <begin position="36"/>
        <end position="47"/>
    </location>
</feature>
<gene>
    <name evidence="3" type="primary">LOC102809086</name>
</gene>
<dbReference type="Proteomes" id="UP000694865">
    <property type="component" value="Unplaced"/>
</dbReference>
<sequence length="100" mass="10552">MACSSEGVPDSTSEKSVVAVQEESRVTDKLPIQENSGVSSSAGPSKVGSSVVFITNHYAQDLERMDAINQLLTMATADADADAGVKCYTTVVDRREVIQG</sequence>
<organism evidence="2 3">
    <name type="scientific">Saccoglossus kowalevskii</name>
    <name type="common">Acorn worm</name>
    <dbReference type="NCBI Taxonomy" id="10224"/>
    <lineage>
        <taxon>Eukaryota</taxon>
        <taxon>Metazoa</taxon>
        <taxon>Hemichordata</taxon>
        <taxon>Enteropneusta</taxon>
        <taxon>Harrimaniidae</taxon>
        <taxon>Saccoglossus</taxon>
    </lineage>
</organism>
<keyword evidence="2" id="KW-1185">Reference proteome</keyword>
<protein>
    <submittedName>
        <fullName evidence="3">Uncharacterized protein LOC102809086</fullName>
    </submittedName>
</protein>
<accession>A0ABM0M812</accession>
<name>A0ABM0M812_SACKO</name>
<evidence type="ECO:0000256" key="1">
    <source>
        <dbReference type="SAM" id="MobiDB-lite"/>
    </source>
</evidence>
<evidence type="ECO:0000313" key="2">
    <source>
        <dbReference type="Proteomes" id="UP000694865"/>
    </source>
</evidence>
<feature type="region of interest" description="Disordered" evidence="1">
    <location>
        <begin position="1"/>
        <end position="47"/>
    </location>
</feature>
<reference evidence="3" key="1">
    <citation type="submission" date="2025-08" db="UniProtKB">
        <authorList>
            <consortium name="RefSeq"/>
        </authorList>
    </citation>
    <scope>IDENTIFICATION</scope>
    <source>
        <tissue evidence="3">Testes</tissue>
    </source>
</reference>
<evidence type="ECO:0000313" key="3">
    <source>
        <dbReference type="RefSeq" id="XP_006816153.1"/>
    </source>
</evidence>
<dbReference type="GeneID" id="102809086"/>
<dbReference type="RefSeq" id="XP_006816153.1">
    <property type="nucleotide sequence ID" value="XM_006816090.1"/>
</dbReference>
<proteinExistence type="predicted"/>